<organism evidence="1 2">
    <name type="scientific">Hericium alpestre</name>
    <dbReference type="NCBI Taxonomy" id="135208"/>
    <lineage>
        <taxon>Eukaryota</taxon>
        <taxon>Fungi</taxon>
        <taxon>Dikarya</taxon>
        <taxon>Basidiomycota</taxon>
        <taxon>Agaricomycotina</taxon>
        <taxon>Agaricomycetes</taxon>
        <taxon>Russulales</taxon>
        <taxon>Hericiaceae</taxon>
        <taxon>Hericium</taxon>
    </lineage>
</organism>
<gene>
    <name evidence="1" type="ORF">EWM64_g1678</name>
</gene>
<proteinExistence type="predicted"/>
<dbReference type="Proteomes" id="UP000298061">
    <property type="component" value="Unassembled WGS sequence"/>
</dbReference>
<dbReference type="EMBL" id="SFCI01000118">
    <property type="protein sequence ID" value="TFY82337.1"/>
    <property type="molecule type" value="Genomic_DNA"/>
</dbReference>
<evidence type="ECO:0000313" key="2">
    <source>
        <dbReference type="Proteomes" id="UP000298061"/>
    </source>
</evidence>
<name>A0A4Z0A7L9_9AGAM</name>
<sequence>MFGETSDLQAEKRGNFVVVGCVDGPKVRIMVFKCSQ</sequence>
<accession>A0A4Z0A7L9</accession>
<keyword evidence="2" id="KW-1185">Reference proteome</keyword>
<protein>
    <submittedName>
        <fullName evidence="1">Uncharacterized protein</fullName>
    </submittedName>
</protein>
<comment type="caution">
    <text evidence="1">The sequence shown here is derived from an EMBL/GenBank/DDBJ whole genome shotgun (WGS) entry which is preliminary data.</text>
</comment>
<evidence type="ECO:0000313" key="1">
    <source>
        <dbReference type="EMBL" id="TFY82337.1"/>
    </source>
</evidence>
<dbReference type="OrthoDB" id="3227562at2759"/>
<dbReference type="AlphaFoldDB" id="A0A4Z0A7L9"/>
<reference evidence="1 2" key="1">
    <citation type="submission" date="2019-02" db="EMBL/GenBank/DDBJ databases">
        <title>Genome sequencing of the rare red list fungi Hericium alpestre (H. flagellum).</title>
        <authorList>
            <person name="Buettner E."/>
            <person name="Kellner H."/>
        </authorList>
    </citation>
    <scope>NUCLEOTIDE SEQUENCE [LARGE SCALE GENOMIC DNA]</scope>
    <source>
        <strain evidence="1 2">DSM 108284</strain>
    </source>
</reference>